<gene>
    <name evidence="1" type="ORF">GYA93_08280</name>
</gene>
<proteinExistence type="predicted"/>
<sequence>MRDADEELVGHTEIRSTRVNPGVIPITEIYRFRIEGELSAELLDSFHPVWVDRDHGDTVFGCAVVDSSQMFGILSRCEILGLRVTEFHLVSYQSPDRDDSPLS</sequence>
<name>A0A7K3LMU9_9ACTN</name>
<keyword evidence="2" id="KW-1185">Reference proteome</keyword>
<accession>A0A7K3LMU9</accession>
<evidence type="ECO:0000313" key="1">
    <source>
        <dbReference type="EMBL" id="NDK89572.1"/>
    </source>
</evidence>
<reference evidence="1 2" key="1">
    <citation type="submission" date="2020-01" db="EMBL/GenBank/DDBJ databases">
        <title>Investigation of new actinobacteria for the biodesulphurisation of diesel fuel.</title>
        <authorList>
            <person name="Athi Narayanan S.M."/>
        </authorList>
    </citation>
    <scope>NUCLEOTIDE SEQUENCE [LARGE SCALE GENOMIC DNA]</scope>
    <source>
        <strain evidence="1 2">213E</strain>
    </source>
</reference>
<dbReference type="Proteomes" id="UP000466307">
    <property type="component" value="Unassembled WGS sequence"/>
</dbReference>
<dbReference type="EMBL" id="JAADZU010000020">
    <property type="protein sequence ID" value="NDK89572.1"/>
    <property type="molecule type" value="Genomic_DNA"/>
</dbReference>
<comment type="caution">
    <text evidence="1">The sequence shown here is derived from an EMBL/GenBank/DDBJ whole genome shotgun (WGS) entry which is preliminary data.</text>
</comment>
<dbReference type="AlphaFoldDB" id="A0A7K3LMU9"/>
<evidence type="ECO:0000313" key="2">
    <source>
        <dbReference type="Proteomes" id="UP000466307"/>
    </source>
</evidence>
<dbReference type="RefSeq" id="WP_157079526.1">
    <property type="nucleotide sequence ID" value="NZ_JAADZU010000020.1"/>
</dbReference>
<protein>
    <submittedName>
        <fullName evidence="1">Uncharacterized protein</fullName>
    </submittedName>
</protein>
<organism evidence="1 2">
    <name type="scientific">Gordonia desulfuricans</name>
    <dbReference type="NCBI Taxonomy" id="89051"/>
    <lineage>
        <taxon>Bacteria</taxon>
        <taxon>Bacillati</taxon>
        <taxon>Actinomycetota</taxon>
        <taxon>Actinomycetes</taxon>
        <taxon>Mycobacteriales</taxon>
        <taxon>Gordoniaceae</taxon>
        <taxon>Gordonia</taxon>
    </lineage>
</organism>